<dbReference type="InterPro" id="IPR050732">
    <property type="entry name" value="Beta-glucan_modifiers"/>
</dbReference>
<keyword evidence="10" id="KW-0378">Hydrolase</keyword>
<evidence type="ECO:0000256" key="1">
    <source>
        <dbReference type="ARBA" id="ARBA00000382"/>
    </source>
</evidence>
<evidence type="ECO:0000256" key="7">
    <source>
        <dbReference type="ARBA" id="ARBA00022512"/>
    </source>
</evidence>
<gene>
    <name evidence="21" type="ORF">B5M09_004909</name>
</gene>
<accession>A0A425D7M1</accession>
<keyword evidence="13" id="KW-0119">Carbohydrate metabolism</keyword>
<evidence type="ECO:0000256" key="10">
    <source>
        <dbReference type="ARBA" id="ARBA00022801"/>
    </source>
</evidence>
<keyword evidence="9" id="KW-0732">Signal</keyword>
<evidence type="ECO:0000256" key="8">
    <source>
        <dbReference type="ARBA" id="ARBA00022525"/>
    </source>
</evidence>
<dbReference type="GO" id="GO:0005886">
    <property type="term" value="C:plasma membrane"/>
    <property type="evidence" value="ECO:0007669"/>
    <property type="project" value="UniProtKB-SubCell"/>
</dbReference>
<evidence type="ECO:0000256" key="20">
    <source>
        <dbReference type="SAM" id="MobiDB-lite"/>
    </source>
</evidence>
<name>A0A425D7M1_APHAT</name>
<evidence type="ECO:0000256" key="19">
    <source>
        <dbReference type="RuleBase" id="RU004335"/>
    </source>
</evidence>
<keyword evidence="22" id="KW-1185">Reference proteome</keyword>
<dbReference type="Pfam" id="PF00332">
    <property type="entry name" value="Glyco_hydro_17"/>
    <property type="match status" value="1"/>
</dbReference>
<dbReference type="InterPro" id="IPR000490">
    <property type="entry name" value="Glyco_hydro_17"/>
</dbReference>
<evidence type="ECO:0000256" key="5">
    <source>
        <dbReference type="ARBA" id="ARBA00012780"/>
    </source>
</evidence>
<evidence type="ECO:0000313" key="21">
    <source>
        <dbReference type="EMBL" id="RQM25284.1"/>
    </source>
</evidence>
<sequence length="374" mass="40765">MVFILYSFQEVDIPSNMMVRLAILCAVVASAVALDFKLYGLNYNSRQGPDWDPNKCKSQAQVDADMVKIAAVADRVRIFSLVDCNQGEIVLTAAKKAKLKVWLGMWVTKNATSVENEQLAMEKLIAKNLIDESVLGLHVGSENIYRKDLTATQAIAYLKQIKTFLDGKQITIPVTIADIADVIAQYPELIDAVDVIQANSFPFWEPAAIETSMVNFRFKLDLLIAAAKGKEIQIGETGWASNGINKNASVVSPENQARYLVDLVNFANARKLKYYYFAAFDDAWKAKQDDNVDSVEAHFGIYDSKGVLKPQFVNLKLAPSSVDADKTNVTMTPPKPGATALTTAPQTADASGSTPLSMTSAALAVMATVALLIV</sequence>
<evidence type="ECO:0000256" key="6">
    <source>
        <dbReference type="ARBA" id="ARBA00022475"/>
    </source>
</evidence>
<comment type="caution">
    <text evidence="21">The sequence shown here is derived from an EMBL/GenBank/DDBJ whole genome shotgun (WGS) entry which is preliminary data.</text>
</comment>
<dbReference type="Gene3D" id="3.20.20.80">
    <property type="entry name" value="Glycosidases"/>
    <property type="match status" value="1"/>
</dbReference>
<keyword evidence="14" id="KW-0961">Cell wall biogenesis/degradation</keyword>
<protein>
    <recommendedName>
        <fullName evidence="5">glucan endo-1,3-beta-D-glucosidase</fullName>
        <ecNumber evidence="5">3.2.1.39</ecNumber>
    </recommendedName>
    <alternativeName>
        <fullName evidence="18">Endo-1,3-beta-glucanase btgC</fullName>
    </alternativeName>
    <alternativeName>
        <fullName evidence="17">Laminarinase btgC</fullName>
    </alternativeName>
</protein>
<evidence type="ECO:0000256" key="3">
    <source>
        <dbReference type="ARBA" id="ARBA00004236"/>
    </source>
</evidence>
<dbReference type="VEuPathDB" id="FungiDB:H257_03552"/>
<keyword evidence="7" id="KW-0134">Cell wall</keyword>
<dbReference type="PANTHER" id="PTHR16631:SF17">
    <property type="entry name" value="GLUCAN ENDO-1,3-BETA-GLUCOSIDASE BTGC"/>
    <property type="match status" value="1"/>
</dbReference>
<dbReference type="EMBL" id="MZMZ02002562">
    <property type="protein sequence ID" value="RQM25284.1"/>
    <property type="molecule type" value="Genomic_DNA"/>
</dbReference>
<comment type="similarity">
    <text evidence="4 19">Belongs to the glycosyl hydrolase 17 family.</text>
</comment>
<evidence type="ECO:0000256" key="12">
    <source>
        <dbReference type="ARBA" id="ARBA00023180"/>
    </source>
</evidence>
<evidence type="ECO:0000256" key="16">
    <source>
        <dbReference type="ARBA" id="ARBA00037649"/>
    </source>
</evidence>
<dbReference type="EC" id="3.2.1.39" evidence="5"/>
<keyword evidence="12" id="KW-0325">Glycoprotein</keyword>
<dbReference type="AlphaFoldDB" id="A0A425D7M1"/>
<dbReference type="PANTHER" id="PTHR16631">
    <property type="entry name" value="GLUCAN 1,3-BETA-GLUCOSIDASE"/>
    <property type="match status" value="1"/>
</dbReference>
<keyword evidence="6" id="KW-1003">Cell membrane</keyword>
<comment type="catalytic activity">
    <reaction evidence="1">
        <text>Hydrolysis of (1-&gt;3)-beta-D-glucosidic linkages in (1-&gt;3)-beta-D-glucans.</text>
        <dbReference type="EC" id="3.2.1.39"/>
    </reaction>
</comment>
<evidence type="ECO:0000256" key="15">
    <source>
        <dbReference type="ARBA" id="ARBA00023326"/>
    </source>
</evidence>
<evidence type="ECO:0000313" key="22">
    <source>
        <dbReference type="Proteomes" id="UP000284702"/>
    </source>
</evidence>
<proteinExistence type="inferred from homology"/>
<comment type="function">
    <text evidence="16">Glucanases play a role in cell expansion during growth, in cell-cell fusion during mating, and in spore release during sporulation. This enzyme may be involved in beta-glucan degradation. Active on laminarin and lichenan.</text>
</comment>
<evidence type="ECO:0000256" key="11">
    <source>
        <dbReference type="ARBA" id="ARBA00023136"/>
    </source>
</evidence>
<dbReference type="SUPFAM" id="SSF51445">
    <property type="entry name" value="(Trans)glycosidases"/>
    <property type="match status" value="1"/>
</dbReference>
<keyword evidence="15" id="KW-0624">Polysaccharide degradation</keyword>
<evidence type="ECO:0000256" key="14">
    <source>
        <dbReference type="ARBA" id="ARBA00023316"/>
    </source>
</evidence>
<evidence type="ECO:0000256" key="13">
    <source>
        <dbReference type="ARBA" id="ARBA00023277"/>
    </source>
</evidence>
<comment type="subcellular location">
    <subcellularLocation>
        <location evidence="3">Cell membrane</location>
    </subcellularLocation>
    <subcellularLocation>
        <location evidence="2">Secreted</location>
        <location evidence="2">Cell wall</location>
    </subcellularLocation>
</comment>
<feature type="compositionally biased region" description="Polar residues" evidence="20">
    <location>
        <begin position="340"/>
        <end position="352"/>
    </location>
</feature>
<dbReference type="InterPro" id="IPR017853">
    <property type="entry name" value="GH"/>
</dbReference>
<evidence type="ECO:0000256" key="2">
    <source>
        <dbReference type="ARBA" id="ARBA00004191"/>
    </source>
</evidence>
<keyword evidence="8" id="KW-0964">Secreted</keyword>
<dbReference type="GO" id="GO:0071555">
    <property type="term" value="P:cell wall organization"/>
    <property type="evidence" value="ECO:0007669"/>
    <property type="project" value="UniProtKB-KW"/>
</dbReference>
<evidence type="ECO:0000256" key="9">
    <source>
        <dbReference type="ARBA" id="ARBA00022729"/>
    </source>
</evidence>
<feature type="region of interest" description="Disordered" evidence="20">
    <location>
        <begin position="324"/>
        <end position="352"/>
    </location>
</feature>
<dbReference type="Proteomes" id="UP000284702">
    <property type="component" value="Unassembled WGS sequence"/>
</dbReference>
<evidence type="ECO:0000256" key="4">
    <source>
        <dbReference type="ARBA" id="ARBA00008773"/>
    </source>
</evidence>
<dbReference type="GO" id="GO:0000272">
    <property type="term" value="P:polysaccharide catabolic process"/>
    <property type="evidence" value="ECO:0007669"/>
    <property type="project" value="UniProtKB-KW"/>
</dbReference>
<dbReference type="GO" id="GO:0042973">
    <property type="term" value="F:glucan endo-1,3-beta-D-glucosidase activity"/>
    <property type="evidence" value="ECO:0007669"/>
    <property type="project" value="UniProtKB-EC"/>
</dbReference>
<evidence type="ECO:0000256" key="18">
    <source>
        <dbReference type="ARBA" id="ARBA00043078"/>
    </source>
</evidence>
<keyword evidence="11" id="KW-0472">Membrane</keyword>
<evidence type="ECO:0000256" key="17">
    <source>
        <dbReference type="ARBA" id="ARBA00042373"/>
    </source>
</evidence>
<organism evidence="21 22">
    <name type="scientific">Aphanomyces astaci</name>
    <name type="common">Crayfish plague agent</name>
    <dbReference type="NCBI Taxonomy" id="112090"/>
    <lineage>
        <taxon>Eukaryota</taxon>
        <taxon>Sar</taxon>
        <taxon>Stramenopiles</taxon>
        <taxon>Oomycota</taxon>
        <taxon>Saprolegniomycetes</taxon>
        <taxon>Saprolegniales</taxon>
        <taxon>Verrucalvaceae</taxon>
        <taxon>Aphanomyces</taxon>
    </lineage>
</organism>
<reference evidence="21" key="1">
    <citation type="submission" date="2018-07" db="EMBL/GenBank/DDBJ databases">
        <title>Annotation of Aphanomyces astaci genome assembly.</title>
        <authorList>
            <person name="Studholme D.J."/>
        </authorList>
    </citation>
    <scope>NUCLEOTIDE SEQUENCE [LARGE SCALE GENOMIC DNA]</scope>
    <source>
        <strain evidence="21">Pc</strain>
    </source>
</reference>